<evidence type="ECO:0000313" key="1">
    <source>
        <dbReference type="EMBL" id="KAI8023298.1"/>
    </source>
</evidence>
<gene>
    <name evidence="1" type="ORF">LOK49_LG03G01090</name>
</gene>
<evidence type="ECO:0000313" key="2">
    <source>
        <dbReference type="Proteomes" id="UP001060215"/>
    </source>
</evidence>
<reference evidence="1 2" key="1">
    <citation type="journal article" date="2022" name="Plant J.">
        <title>Chromosome-level genome of Camellia lanceoleosa provides a valuable resource for understanding genome evolution and self-incompatibility.</title>
        <authorList>
            <person name="Gong W."/>
            <person name="Xiao S."/>
            <person name="Wang L."/>
            <person name="Liao Z."/>
            <person name="Chang Y."/>
            <person name="Mo W."/>
            <person name="Hu G."/>
            <person name="Li W."/>
            <person name="Zhao G."/>
            <person name="Zhu H."/>
            <person name="Hu X."/>
            <person name="Ji K."/>
            <person name="Xiang X."/>
            <person name="Song Q."/>
            <person name="Yuan D."/>
            <person name="Jin S."/>
            <person name="Zhang L."/>
        </authorList>
    </citation>
    <scope>NUCLEOTIDE SEQUENCE [LARGE SCALE GENOMIC DNA]</scope>
    <source>
        <strain evidence="1">SQ_2022a</strain>
    </source>
</reference>
<dbReference type="Proteomes" id="UP001060215">
    <property type="component" value="Chromosome 6"/>
</dbReference>
<organism evidence="1 2">
    <name type="scientific">Camellia lanceoleosa</name>
    <dbReference type="NCBI Taxonomy" id="1840588"/>
    <lineage>
        <taxon>Eukaryota</taxon>
        <taxon>Viridiplantae</taxon>
        <taxon>Streptophyta</taxon>
        <taxon>Embryophyta</taxon>
        <taxon>Tracheophyta</taxon>
        <taxon>Spermatophyta</taxon>
        <taxon>Magnoliopsida</taxon>
        <taxon>eudicotyledons</taxon>
        <taxon>Gunneridae</taxon>
        <taxon>Pentapetalae</taxon>
        <taxon>asterids</taxon>
        <taxon>Ericales</taxon>
        <taxon>Theaceae</taxon>
        <taxon>Camellia</taxon>
    </lineage>
</organism>
<name>A0ACC0ICK6_9ERIC</name>
<protein>
    <submittedName>
        <fullName evidence="1">NAD(P)H-dependent oxidoreductase 1</fullName>
    </submittedName>
</protein>
<comment type="caution">
    <text evidence="1">The sequence shown here is derived from an EMBL/GenBank/DDBJ whole genome shotgun (WGS) entry which is preliminary data.</text>
</comment>
<keyword evidence="2" id="KW-1185">Reference proteome</keyword>
<sequence length="506" mass="57057">MNKRRPPLSEATLIDDEDEEMVANDQAVERLVIVTQIMRETLIYLSHLDHKDTEKQENRFLVMVIRDLLNLREITKGKENKALLQVLKEVCESSQVLRDVDRDLRRSKTYVEVVRGKGWKQVNGRNTYAEVVRGEVRKQVNGLRMHAEEYGNDWLFNSLVVMVKLPLSFNDFKADMQNRDLQNIEVKKGGGRIAGISYAIRVVEYAEQSFGIQSEANVTGSKAWVNGGSHGRGDQSCVCKQMDIEEEDTDKAHCSDDLEAQDKGMKVVGSHVRVNPKNLPVTRKHKGKNVVGSLAGEQVGLENRDKAAISKESGPKQRRNKRMRGSNRFCKGFHRGAIFRAAAVVMSSTLSVSSGGYKHKLSRNEAQATVKMGGGEPSLAAKEVKEFCEKKGIHVTAYSPLGARGTLWGTNQVIDCETLKEIADAKGKTVAQVCLRWVYEQGVSVLVKSFNKERIKENLDIFDWMLSPEESQKIDQVPQRRGYLGLHFISDQGPYKSIEEFWDEEI</sequence>
<proteinExistence type="predicted"/>
<accession>A0ACC0ICK6</accession>
<dbReference type="EMBL" id="CM045763">
    <property type="protein sequence ID" value="KAI8023298.1"/>
    <property type="molecule type" value="Genomic_DNA"/>
</dbReference>